<dbReference type="GO" id="GO:0061630">
    <property type="term" value="F:ubiquitin protein ligase activity"/>
    <property type="evidence" value="ECO:0007669"/>
    <property type="project" value="UniProtKB-EC"/>
</dbReference>
<feature type="domain" description="MIB/HERC2" evidence="16">
    <location>
        <begin position="9"/>
        <end position="77"/>
    </location>
</feature>
<dbReference type="InterPro" id="IPR040847">
    <property type="entry name" value="SH3_15"/>
</dbReference>
<keyword evidence="18" id="KW-1185">Reference proteome</keyword>
<evidence type="ECO:0000313" key="18">
    <source>
        <dbReference type="Proteomes" id="UP001367676"/>
    </source>
</evidence>
<dbReference type="EC" id="2.3.2.27" evidence="4"/>
<comment type="caution">
    <text evidence="17">The sequence shown here is derived from an EMBL/GenBank/DDBJ whole genome shotgun (WGS) entry which is preliminary data.</text>
</comment>
<evidence type="ECO:0000256" key="11">
    <source>
        <dbReference type="ARBA" id="ARBA00022833"/>
    </source>
</evidence>
<dbReference type="EMBL" id="JBBCAQ010000034">
    <property type="protein sequence ID" value="KAK7580383.1"/>
    <property type="molecule type" value="Genomic_DNA"/>
</dbReference>
<dbReference type="FunFam" id="3.30.60.90:FF:000005">
    <property type="entry name" value="Putative E3 ubiquitin-protein ligase mib1"/>
    <property type="match status" value="1"/>
</dbReference>
<comment type="pathway">
    <text evidence="3">Protein modification; protein ubiquitination.</text>
</comment>
<name>A0AAN9TEG0_9HEMI</name>
<evidence type="ECO:0000259" key="16">
    <source>
        <dbReference type="PROSITE" id="PS51416"/>
    </source>
</evidence>
<evidence type="ECO:0000256" key="9">
    <source>
        <dbReference type="ARBA" id="ARBA00022771"/>
    </source>
</evidence>
<evidence type="ECO:0000256" key="5">
    <source>
        <dbReference type="ARBA" id="ARBA00022490"/>
    </source>
</evidence>
<evidence type="ECO:0000256" key="3">
    <source>
        <dbReference type="ARBA" id="ARBA00004906"/>
    </source>
</evidence>
<keyword evidence="5" id="KW-0963">Cytoplasm</keyword>
<dbReference type="InterPro" id="IPR010606">
    <property type="entry name" value="Mib_Herc2"/>
</dbReference>
<dbReference type="PRINTS" id="PR01415">
    <property type="entry name" value="ANKYRIN"/>
</dbReference>
<accession>A0AAN9TEG0</accession>
<keyword evidence="11" id="KW-0862">Zinc</keyword>
<proteinExistence type="predicted"/>
<dbReference type="SUPFAM" id="SSF159034">
    <property type="entry name" value="Mib/herc2 domain-like"/>
    <property type="match status" value="2"/>
</dbReference>
<dbReference type="GO" id="GO:0016567">
    <property type="term" value="P:protein ubiquitination"/>
    <property type="evidence" value="ECO:0007669"/>
    <property type="project" value="InterPro"/>
</dbReference>
<dbReference type="PROSITE" id="PS50135">
    <property type="entry name" value="ZF_ZZ_2"/>
    <property type="match status" value="1"/>
</dbReference>
<sequence length="599" mass="65574">MDNSSAIRCNRFMMEGVGARVIRGPDWKWGKQDGGDGHVGTVRNFESPEEVVVMWDNGTAANYRCSVAFDLRILDSAPTGVKHEGAMCDSCKQQPIYGIRWKCIDCRNYDLCSMCYHGEKHVLRHRFARITTPGGERAILDPRRKCKKITVRGIFPGARVVRGIDWQWEDQDGGNARRGKVNEVQDWSAGSPRSAAYVVWDNGAKNLYRVGFEGMADLKVISDAKGPTVYRDHLPVLGEQGLTRGGPCNLQVGDQVSVDLELEIVQSLQQGHGGWTEGMFECLNTTGSVVGIDEDHDIVVLYPSGNRWTFNPAVLTKVPVASTSGLSDTNSDNFQAGQQTYAVGDLVQICSDPERIKILQRGHGEWADAMAPTLGKIGCVLQIYQDNDLKVDVCGTSWTYSPLSVTKVASADGSITTSSNGERLSDLLKKLFETHITGDVNEELVKAAAIGDIQKCEECLKRTDADVNGVFGGYTALQAASQNGHLKVIKLLLHHKADVEVEDKDGDRAVHHAAFGDETGVMALLASAGADLNARNKRRQTALHVAVNKGHVNVVKTLLELGCHPSLQVINIHLLNMYAFTDGTKYVLCGCEMRTEVFN</sequence>
<dbReference type="SUPFAM" id="SSF48403">
    <property type="entry name" value="Ankyrin repeat"/>
    <property type="match status" value="1"/>
</dbReference>
<dbReference type="PROSITE" id="PS50297">
    <property type="entry name" value="ANK_REP_REGION"/>
    <property type="match status" value="3"/>
</dbReference>
<dbReference type="InterPro" id="IPR000433">
    <property type="entry name" value="Znf_ZZ"/>
</dbReference>
<feature type="repeat" description="ANK" evidence="13">
    <location>
        <begin position="538"/>
        <end position="562"/>
    </location>
</feature>
<dbReference type="Pfam" id="PF12796">
    <property type="entry name" value="Ank_2"/>
    <property type="match status" value="1"/>
</dbReference>
<dbReference type="GO" id="GO:0007219">
    <property type="term" value="P:Notch signaling pathway"/>
    <property type="evidence" value="ECO:0007669"/>
    <property type="project" value="TreeGrafter"/>
</dbReference>
<dbReference type="Gene3D" id="3.30.60.90">
    <property type="match status" value="1"/>
</dbReference>
<dbReference type="PROSITE" id="PS01357">
    <property type="entry name" value="ZF_ZZ_1"/>
    <property type="match status" value="1"/>
</dbReference>
<feature type="domain" description="MIB/HERC2" evidence="16">
    <location>
        <begin position="146"/>
        <end position="224"/>
    </location>
</feature>
<dbReference type="Pfam" id="PF00569">
    <property type="entry name" value="ZZ"/>
    <property type="match status" value="1"/>
</dbReference>
<keyword evidence="12" id="KW-0175">Coiled coil</keyword>
<dbReference type="InterPro" id="IPR043145">
    <property type="entry name" value="Znf_ZZ_sf"/>
</dbReference>
<feature type="repeat" description="ANK" evidence="13">
    <location>
        <begin position="472"/>
        <end position="504"/>
    </location>
</feature>
<evidence type="ECO:0000256" key="7">
    <source>
        <dbReference type="ARBA" id="ARBA00022723"/>
    </source>
</evidence>
<dbReference type="Proteomes" id="UP001367676">
    <property type="component" value="Unassembled WGS sequence"/>
</dbReference>
<dbReference type="InterPro" id="IPR036770">
    <property type="entry name" value="Ankyrin_rpt-contain_sf"/>
</dbReference>
<evidence type="ECO:0000256" key="14">
    <source>
        <dbReference type="PROSITE-ProRule" id="PRU00228"/>
    </source>
</evidence>
<dbReference type="PROSITE" id="PS50088">
    <property type="entry name" value="ANK_REPEAT"/>
    <property type="match status" value="3"/>
</dbReference>
<evidence type="ECO:0000256" key="2">
    <source>
        <dbReference type="ARBA" id="ARBA00004496"/>
    </source>
</evidence>
<dbReference type="InterPro" id="IPR037252">
    <property type="entry name" value="Mib_Herc2_sf"/>
</dbReference>
<reference evidence="17 18" key="1">
    <citation type="submission" date="2024-03" db="EMBL/GenBank/DDBJ databases">
        <title>Adaptation during the transition from Ophiocordyceps entomopathogen to insect associate is accompanied by gene loss and intensified selection.</title>
        <authorList>
            <person name="Ward C.M."/>
            <person name="Onetto C.A."/>
            <person name="Borneman A.R."/>
        </authorList>
    </citation>
    <scope>NUCLEOTIDE SEQUENCE [LARGE SCALE GENOMIC DNA]</scope>
    <source>
        <strain evidence="17">AWRI1</strain>
        <tissue evidence="17">Single Adult Female</tissue>
    </source>
</reference>
<dbReference type="InterPro" id="IPR002110">
    <property type="entry name" value="Ankyrin_rpt"/>
</dbReference>
<evidence type="ECO:0000256" key="12">
    <source>
        <dbReference type="ARBA" id="ARBA00023054"/>
    </source>
</evidence>
<keyword evidence="6" id="KW-0808">Transferase</keyword>
<keyword evidence="7" id="KW-0479">Metal-binding</keyword>
<comment type="subcellular location">
    <subcellularLocation>
        <location evidence="2">Cytoplasm</location>
    </subcellularLocation>
</comment>
<evidence type="ECO:0000259" key="15">
    <source>
        <dbReference type="PROSITE" id="PS50135"/>
    </source>
</evidence>
<dbReference type="GO" id="GO:0008270">
    <property type="term" value="F:zinc ion binding"/>
    <property type="evidence" value="ECO:0007669"/>
    <property type="project" value="UniProtKB-KW"/>
</dbReference>
<keyword evidence="10" id="KW-0833">Ubl conjugation pathway</keyword>
<gene>
    <name evidence="17" type="ORF">V9T40_001012</name>
</gene>
<evidence type="ECO:0000256" key="8">
    <source>
        <dbReference type="ARBA" id="ARBA00022737"/>
    </source>
</evidence>
<keyword evidence="9 14" id="KW-0863">Zinc-finger</keyword>
<dbReference type="Pfam" id="PF18346">
    <property type="entry name" value="SH3_15"/>
    <property type="match status" value="2"/>
</dbReference>
<evidence type="ECO:0000256" key="13">
    <source>
        <dbReference type="PROSITE-ProRule" id="PRU00023"/>
    </source>
</evidence>
<dbReference type="SUPFAM" id="SSF57850">
    <property type="entry name" value="RING/U-box"/>
    <property type="match status" value="1"/>
</dbReference>
<dbReference type="PANTHER" id="PTHR24202:SF53">
    <property type="entry name" value="E3 UBIQUITIN-PROTEIN LIGASE MIB1"/>
    <property type="match status" value="1"/>
</dbReference>
<dbReference type="GO" id="GO:0006897">
    <property type="term" value="P:endocytosis"/>
    <property type="evidence" value="ECO:0007669"/>
    <property type="project" value="TreeGrafter"/>
</dbReference>
<dbReference type="PANTHER" id="PTHR24202">
    <property type="entry name" value="E3 UBIQUITIN-PROTEIN LIGASE MIB2"/>
    <property type="match status" value="1"/>
</dbReference>
<dbReference type="PROSITE" id="PS51416">
    <property type="entry name" value="MIB_HERC2"/>
    <property type="match status" value="2"/>
</dbReference>
<dbReference type="AlphaFoldDB" id="A0AAN9TEG0"/>
<dbReference type="Gene3D" id="1.25.40.20">
    <property type="entry name" value="Ankyrin repeat-containing domain"/>
    <property type="match status" value="1"/>
</dbReference>
<dbReference type="FunFam" id="2.30.30.40:FF:000054">
    <property type="entry name" value="Putative e3 ubiquitin-protein ligase mind-bomb"/>
    <property type="match status" value="1"/>
</dbReference>
<dbReference type="FunFam" id="2.30.30.40:FF:000090">
    <property type="entry name" value="E3 ubiquitin-protein ligase MIB1 isoform X1"/>
    <property type="match status" value="1"/>
</dbReference>
<dbReference type="GO" id="GO:0005737">
    <property type="term" value="C:cytoplasm"/>
    <property type="evidence" value="ECO:0007669"/>
    <property type="project" value="UniProtKB-SubCell"/>
</dbReference>
<keyword evidence="8" id="KW-0677">Repeat</keyword>
<evidence type="ECO:0000256" key="4">
    <source>
        <dbReference type="ARBA" id="ARBA00012483"/>
    </source>
</evidence>
<dbReference type="Pfam" id="PF06701">
    <property type="entry name" value="MIB_HERC2"/>
    <property type="match status" value="2"/>
</dbReference>
<evidence type="ECO:0000256" key="10">
    <source>
        <dbReference type="ARBA" id="ARBA00022786"/>
    </source>
</evidence>
<organism evidence="17 18">
    <name type="scientific">Parthenolecanium corni</name>
    <dbReference type="NCBI Taxonomy" id="536013"/>
    <lineage>
        <taxon>Eukaryota</taxon>
        <taxon>Metazoa</taxon>
        <taxon>Ecdysozoa</taxon>
        <taxon>Arthropoda</taxon>
        <taxon>Hexapoda</taxon>
        <taxon>Insecta</taxon>
        <taxon>Pterygota</taxon>
        <taxon>Neoptera</taxon>
        <taxon>Paraneoptera</taxon>
        <taxon>Hemiptera</taxon>
        <taxon>Sternorrhyncha</taxon>
        <taxon>Coccoidea</taxon>
        <taxon>Coccidae</taxon>
        <taxon>Parthenolecanium</taxon>
    </lineage>
</organism>
<keyword evidence="13" id="KW-0040">ANK repeat</keyword>
<comment type="catalytic activity">
    <reaction evidence="1">
        <text>S-ubiquitinyl-[E2 ubiquitin-conjugating enzyme]-L-cysteine + [acceptor protein]-L-lysine = [E2 ubiquitin-conjugating enzyme]-L-cysteine + N(6)-ubiquitinyl-[acceptor protein]-L-lysine.</text>
        <dbReference type="EC" id="2.3.2.27"/>
    </reaction>
</comment>
<evidence type="ECO:0000256" key="1">
    <source>
        <dbReference type="ARBA" id="ARBA00000900"/>
    </source>
</evidence>
<dbReference type="SMART" id="SM00291">
    <property type="entry name" value="ZnF_ZZ"/>
    <property type="match status" value="1"/>
</dbReference>
<dbReference type="SMART" id="SM00248">
    <property type="entry name" value="ANK"/>
    <property type="match status" value="3"/>
</dbReference>
<dbReference type="Gene3D" id="2.30.30.40">
    <property type="entry name" value="SH3 Domains"/>
    <property type="match status" value="2"/>
</dbReference>
<feature type="domain" description="ZZ-type" evidence="15">
    <location>
        <begin position="83"/>
        <end position="135"/>
    </location>
</feature>
<evidence type="ECO:0000313" key="17">
    <source>
        <dbReference type="EMBL" id="KAK7580383.1"/>
    </source>
</evidence>
<feature type="repeat" description="ANK" evidence="13">
    <location>
        <begin position="505"/>
        <end position="537"/>
    </location>
</feature>
<evidence type="ECO:0000256" key="6">
    <source>
        <dbReference type="ARBA" id="ARBA00022679"/>
    </source>
</evidence>
<protein>
    <recommendedName>
        <fullName evidence="4">RING-type E3 ubiquitin transferase</fullName>
        <ecNumber evidence="4">2.3.2.27</ecNumber>
    </recommendedName>
</protein>